<sequence length="55" mass="6516">MFAFSLDTDENETQIITYIDEVKNLENNRTSLGYRELRLINVYDVENLKDKSSEK</sequence>
<evidence type="ECO:0000313" key="1">
    <source>
        <dbReference type="EMBL" id="GAA5086098.1"/>
    </source>
</evidence>
<dbReference type="Proteomes" id="UP001500353">
    <property type="component" value="Unassembled WGS sequence"/>
</dbReference>
<dbReference type="RefSeq" id="WP_345200413.1">
    <property type="nucleotide sequence ID" value="NZ_BAABHX010000001.1"/>
</dbReference>
<proteinExistence type="predicted"/>
<comment type="caution">
    <text evidence="1">The sequence shown here is derived from an EMBL/GenBank/DDBJ whole genome shotgun (WGS) entry which is preliminary data.</text>
</comment>
<name>A0ABP9LV50_9FLAO</name>
<evidence type="ECO:0000313" key="2">
    <source>
        <dbReference type="Proteomes" id="UP001500353"/>
    </source>
</evidence>
<keyword evidence="2" id="KW-1185">Reference proteome</keyword>
<reference evidence="2" key="1">
    <citation type="journal article" date="2019" name="Int. J. Syst. Evol. Microbiol.">
        <title>The Global Catalogue of Microorganisms (GCM) 10K type strain sequencing project: providing services to taxonomists for standard genome sequencing and annotation.</title>
        <authorList>
            <consortium name="The Broad Institute Genomics Platform"/>
            <consortium name="The Broad Institute Genome Sequencing Center for Infectious Disease"/>
            <person name="Wu L."/>
            <person name="Ma J."/>
        </authorList>
    </citation>
    <scope>NUCLEOTIDE SEQUENCE [LARGE SCALE GENOMIC DNA]</scope>
    <source>
        <strain evidence="2">JCM 18019</strain>
    </source>
</reference>
<dbReference type="EMBL" id="BAABHX010000001">
    <property type="protein sequence ID" value="GAA5086098.1"/>
    <property type="molecule type" value="Genomic_DNA"/>
</dbReference>
<organism evidence="1 2">
    <name type="scientific">Chryseobacterium ginsengisoli</name>
    <dbReference type="NCBI Taxonomy" id="363853"/>
    <lineage>
        <taxon>Bacteria</taxon>
        <taxon>Pseudomonadati</taxon>
        <taxon>Bacteroidota</taxon>
        <taxon>Flavobacteriia</taxon>
        <taxon>Flavobacteriales</taxon>
        <taxon>Weeksellaceae</taxon>
        <taxon>Chryseobacterium group</taxon>
        <taxon>Chryseobacterium</taxon>
    </lineage>
</organism>
<gene>
    <name evidence="1" type="ORF">GCM10023210_07570</name>
</gene>
<protein>
    <submittedName>
        <fullName evidence="1">Uncharacterized protein</fullName>
    </submittedName>
</protein>
<accession>A0ABP9LV50</accession>